<accession>A0A2P4SIH7</accession>
<gene>
    <name evidence="3" type="ORF">CIB84_012327</name>
</gene>
<dbReference type="GO" id="GO:0044295">
    <property type="term" value="C:axonal growth cone"/>
    <property type="evidence" value="ECO:0007669"/>
    <property type="project" value="TreeGrafter"/>
</dbReference>
<feature type="region of interest" description="Disordered" evidence="1">
    <location>
        <begin position="597"/>
        <end position="616"/>
    </location>
</feature>
<organism evidence="3 4">
    <name type="scientific">Bambusicola thoracicus</name>
    <name type="common">Chinese bamboo-partridge</name>
    <name type="synonym">Perdix thoracica</name>
    <dbReference type="NCBI Taxonomy" id="9083"/>
    <lineage>
        <taxon>Eukaryota</taxon>
        <taxon>Metazoa</taxon>
        <taxon>Chordata</taxon>
        <taxon>Craniata</taxon>
        <taxon>Vertebrata</taxon>
        <taxon>Euteleostomi</taxon>
        <taxon>Archelosauria</taxon>
        <taxon>Archosauria</taxon>
        <taxon>Dinosauria</taxon>
        <taxon>Saurischia</taxon>
        <taxon>Theropoda</taxon>
        <taxon>Coelurosauria</taxon>
        <taxon>Aves</taxon>
        <taxon>Neognathae</taxon>
        <taxon>Galloanserae</taxon>
        <taxon>Galliformes</taxon>
        <taxon>Phasianidae</taxon>
        <taxon>Perdicinae</taxon>
        <taxon>Bambusicola</taxon>
    </lineage>
</organism>
<evidence type="ECO:0000313" key="3">
    <source>
        <dbReference type="EMBL" id="POI23924.1"/>
    </source>
</evidence>
<dbReference type="GO" id="GO:0005886">
    <property type="term" value="C:plasma membrane"/>
    <property type="evidence" value="ECO:0007669"/>
    <property type="project" value="TreeGrafter"/>
</dbReference>
<dbReference type="GO" id="GO:0030041">
    <property type="term" value="P:actin filament polymerization"/>
    <property type="evidence" value="ECO:0007669"/>
    <property type="project" value="TreeGrafter"/>
</dbReference>
<feature type="region of interest" description="Disordered" evidence="1">
    <location>
        <begin position="1"/>
        <end position="26"/>
    </location>
</feature>
<dbReference type="PANTHER" id="PTHR47008">
    <property type="entry name" value="PROTEIN CORDON-BLEU"/>
    <property type="match status" value="1"/>
</dbReference>
<evidence type="ECO:0000259" key="2">
    <source>
        <dbReference type="PROSITE" id="PS51082"/>
    </source>
</evidence>
<dbReference type="PANTHER" id="PTHR47008:SF1">
    <property type="entry name" value="PROTEIN CORDON-BLEU"/>
    <property type="match status" value="1"/>
</dbReference>
<dbReference type="InterPro" id="IPR039895">
    <property type="entry name" value="COBL-like"/>
</dbReference>
<evidence type="ECO:0000256" key="1">
    <source>
        <dbReference type="SAM" id="MobiDB-lite"/>
    </source>
</evidence>
<dbReference type="Proteomes" id="UP000237246">
    <property type="component" value="Unassembled WGS sequence"/>
</dbReference>
<name>A0A2P4SIH7_BAMTH</name>
<feature type="region of interest" description="Disordered" evidence="1">
    <location>
        <begin position="500"/>
        <end position="577"/>
    </location>
</feature>
<feature type="compositionally biased region" description="Basic and acidic residues" evidence="1">
    <location>
        <begin position="301"/>
        <end position="311"/>
    </location>
</feature>
<evidence type="ECO:0000313" key="4">
    <source>
        <dbReference type="Proteomes" id="UP000237246"/>
    </source>
</evidence>
<dbReference type="GO" id="GO:0005884">
    <property type="term" value="C:actin filament"/>
    <property type="evidence" value="ECO:0007669"/>
    <property type="project" value="TreeGrafter"/>
</dbReference>
<dbReference type="GO" id="GO:0043025">
    <property type="term" value="C:neuronal cell body"/>
    <property type="evidence" value="ECO:0007669"/>
    <property type="project" value="TreeGrafter"/>
</dbReference>
<feature type="compositionally biased region" description="Polar residues" evidence="1">
    <location>
        <begin position="316"/>
        <end position="325"/>
    </location>
</feature>
<dbReference type="GO" id="GO:1990357">
    <property type="term" value="C:terminal web"/>
    <property type="evidence" value="ECO:0007669"/>
    <property type="project" value="TreeGrafter"/>
</dbReference>
<dbReference type="EMBL" id="PPHD01045148">
    <property type="protein sequence ID" value="POI23924.1"/>
    <property type="molecule type" value="Genomic_DNA"/>
</dbReference>
<feature type="region of interest" description="Disordered" evidence="1">
    <location>
        <begin position="130"/>
        <end position="191"/>
    </location>
</feature>
<dbReference type="GO" id="GO:0048471">
    <property type="term" value="C:perinuclear region of cytoplasm"/>
    <property type="evidence" value="ECO:0007669"/>
    <property type="project" value="TreeGrafter"/>
</dbReference>
<dbReference type="OrthoDB" id="8882621at2759"/>
<feature type="compositionally biased region" description="Basic and acidic residues" evidence="1">
    <location>
        <begin position="535"/>
        <end position="550"/>
    </location>
</feature>
<dbReference type="InterPro" id="IPR003124">
    <property type="entry name" value="WH2_dom"/>
</dbReference>
<dbReference type="GO" id="GO:0051639">
    <property type="term" value="P:actin filament network formation"/>
    <property type="evidence" value="ECO:0007669"/>
    <property type="project" value="TreeGrafter"/>
</dbReference>
<feature type="compositionally biased region" description="Basic and acidic residues" evidence="1">
    <location>
        <begin position="130"/>
        <end position="151"/>
    </location>
</feature>
<keyword evidence="4" id="KW-1185">Reference proteome</keyword>
<feature type="compositionally biased region" description="Polar residues" evidence="1">
    <location>
        <begin position="152"/>
        <end position="165"/>
    </location>
</feature>
<proteinExistence type="predicted"/>
<reference evidence="3 4" key="1">
    <citation type="submission" date="2018-01" db="EMBL/GenBank/DDBJ databases">
        <title>Comparison of the Chinese Bamboo Partridge and Red Junglefowl genome sequences highlights the importance of demography in genome evolution.</title>
        <authorList>
            <person name="Tiley G.P."/>
            <person name="Kimball R.T."/>
            <person name="Braun E.L."/>
            <person name="Burleigh J.G."/>
        </authorList>
    </citation>
    <scope>NUCLEOTIDE SEQUENCE [LARGE SCALE GENOMIC DNA]</scope>
    <source>
        <strain evidence="3">RTK389</strain>
        <tissue evidence="3">Blood</tissue>
    </source>
</reference>
<dbReference type="CDD" id="cd21799">
    <property type="entry name" value="WH2_Wa_Cobl"/>
    <property type="match status" value="1"/>
</dbReference>
<feature type="region of interest" description="Disordered" evidence="1">
    <location>
        <begin position="296"/>
        <end position="371"/>
    </location>
</feature>
<feature type="compositionally biased region" description="Basic and acidic residues" evidence="1">
    <location>
        <begin position="166"/>
        <end position="181"/>
    </location>
</feature>
<sequence length="674" mass="73831">MDVLSNADSEHMSEVLSPHSGKVEVPQDVASSVPVTVIDDAPEVTIYNSARNQETRDSWNLSADSVNMGNFTNRNNNAGSFDKGHTNGGAVCIPKDLTYQQPSDSEFSHIPVEQRRDMFESLTSSFERRSEKNVRVEAPPRHVMKSEECKSKLTSSHSKTATEINTAKEKVNPFNESSKRERPLKKSKSELEIKRPPAKKIEVEEVPSTPPWCHRAQKLETSYEPKMGLTTFKVVPPKPEVKNFDRGLSVSTGAIKIDELGNLINPKPVVSKNIPGTSAGESEEIPLGKVKAFWRSSSMEKQSDDSAEHLAKKPAVTTNSKSFVTKQECKPVCLAAPKPVPPQTVISQVGEKQSENEKTKPPLPVTQSQVKPLVVPAINKDKPELPFLKPHRRTSSQYVASAIAKHINLPTFKSDSADFHEKDENKHGAGEVKTEAEVSPKRCIVVAKYSPVETESAETREKISSIFTCSQKASHRFTPGDNSGMENKVVNIRAPSQATPASFYKKNASVPLTKSSTKDNNKAEDDDSLNSKQGSAEKKMHLLFDQKCETLPRSNSASSLKSPDLQGASSSFSSSLRITKWPPADSVQVSSLKASPEFNGVTAKAESEQNDKSDDSAANAISELDVNVQTNIFGPKKKFKPVVQKPIPKDTSLHSALMEAIQTGGGKEKLRKVK</sequence>
<feature type="compositionally biased region" description="Polar residues" evidence="1">
    <location>
        <begin position="552"/>
        <end position="561"/>
    </location>
</feature>
<dbReference type="GO" id="GO:0044294">
    <property type="term" value="C:dendritic growth cone"/>
    <property type="evidence" value="ECO:0007669"/>
    <property type="project" value="TreeGrafter"/>
</dbReference>
<feature type="compositionally biased region" description="Basic and acidic residues" evidence="1">
    <location>
        <begin position="605"/>
        <end position="615"/>
    </location>
</feature>
<comment type="caution">
    <text evidence="3">The sequence shown here is derived from an EMBL/GenBank/DDBJ whole genome shotgun (WGS) entry which is preliminary data.</text>
</comment>
<dbReference type="PROSITE" id="PS51082">
    <property type="entry name" value="WH2"/>
    <property type="match status" value="1"/>
</dbReference>
<protein>
    <recommendedName>
        <fullName evidence="2">WH2 domain-containing protein</fullName>
    </recommendedName>
</protein>
<feature type="domain" description="WH2" evidence="2">
    <location>
        <begin position="653"/>
        <end position="673"/>
    </location>
</feature>
<dbReference type="GO" id="GO:0003785">
    <property type="term" value="F:actin monomer binding"/>
    <property type="evidence" value="ECO:0007669"/>
    <property type="project" value="InterPro"/>
</dbReference>
<dbReference type="GO" id="GO:0001726">
    <property type="term" value="C:ruffle"/>
    <property type="evidence" value="ECO:0007669"/>
    <property type="project" value="TreeGrafter"/>
</dbReference>
<dbReference type="AlphaFoldDB" id="A0A2P4SIH7"/>